<reference evidence="3" key="1">
    <citation type="submission" date="2021-04" db="EMBL/GenBank/DDBJ databases">
        <title>The complete genome sequence of Caulobacter sp. S6.</title>
        <authorList>
            <person name="Tang Y."/>
            <person name="Ouyang W."/>
            <person name="Liu Q."/>
            <person name="Huang B."/>
            <person name="Guo Z."/>
            <person name="Lei P."/>
        </authorList>
    </citation>
    <scope>NUCLEOTIDE SEQUENCE</scope>
    <source>
        <strain evidence="3">S6</strain>
    </source>
</reference>
<keyword evidence="4" id="KW-1185">Reference proteome</keyword>
<evidence type="ECO:0000313" key="4">
    <source>
        <dbReference type="Proteomes" id="UP000676409"/>
    </source>
</evidence>
<evidence type="ECO:0000256" key="1">
    <source>
        <dbReference type="ARBA" id="ARBA00007689"/>
    </source>
</evidence>
<evidence type="ECO:0000259" key="2">
    <source>
        <dbReference type="Pfam" id="PF03795"/>
    </source>
</evidence>
<evidence type="ECO:0000313" key="3">
    <source>
        <dbReference type="EMBL" id="QUD86994.1"/>
    </source>
</evidence>
<dbReference type="InterPro" id="IPR005545">
    <property type="entry name" value="YCII"/>
</dbReference>
<dbReference type="Gene3D" id="3.30.70.1060">
    <property type="entry name" value="Dimeric alpha+beta barrel"/>
    <property type="match status" value="1"/>
</dbReference>
<comment type="similarity">
    <text evidence="1">Belongs to the YciI family.</text>
</comment>
<dbReference type="KEGG" id="caul:KCG34_18250"/>
<proteinExistence type="inferred from homology"/>
<gene>
    <name evidence="3" type="ORF">KCG34_18250</name>
</gene>
<dbReference type="AlphaFoldDB" id="A0A975FXW5"/>
<dbReference type="Proteomes" id="UP000676409">
    <property type="component" value="Chromosome"/>
</dbReference>
<dbReference type="RefSeq" id="WP_211937046.1">
    <property type="nucleotide sequence ID" value="NZ_CP073078.1"/>
</dbReference>
<organism evidence="3 4">
    <name type="scientific">Phenylobacterium montanum</name>
    <dbReference type="NCBI Taxonomy" id="2823693"/>
    <lineage>
        <taxon>Bacteria</taxon>
        <taxon>Pseudomonadati</taxon>
        <taxon>Pseudomonadota</taxon>
        <taxon>Alphaproteobacteria</taxon>
        <taxon>Caulobacterales</taxon>
        <taxon>Caulobacteraceae</taxon>
        <taxon>Phenylobacterium</taxon>
    </lineage>
</organism>
<dbReference type="SUPFAM" id="SSF54909">
    <property type="entry name" value="Dimeric alpha+beta barrel"/>
    <property type="match status" value="1"/>
</dbReference>
<accession>A0A975FXW5</accession>
<protein>
    <submittedName>
        <fullName evidence="3">YciI family protein</fullName>
    </submittedName>
</protein>
<dbReference type="Pfam" id="PF03795">
    <property type="entry name" value="YCII"/>
    <property type="match status" value="1"/>
</dbReference>
<dbReference type="EMBL" id="CP073078">
    <property type="protein sequence ID" value="QUD86994.1"/>
    <property type="molecule type" value="Genomic_DNA"/>
</dbReference>
<dbReference type="PANTHER" id="PTHR33606:SF3">
    <property type="entry name" value="PROTEIN YCII"/>
    <property type="match status" value="1"/>
</dbReference>
<name>A0A975FXW5_9CAUL</name>
<dbReference type="InterPro" id="IPR051807">
    <property type="entry name" value="Sec-metab_biosynth-assoc"/>
</dbReference>
<feature type="domain" description="YCII-related" evidence="2">
    <location>
        <begin position="3"/>
        <end position="88"/>
    </location>
</feature>
<dbReference type="InterPro" id="IPR011008">
    <property type="entry name" value="Dimeric_a/b-barrel"/>
</dbReference>
<sequence>MALFVLTCLDKAGALDLRMATREAHLAYVRENLRRIKVAGPLLDAAEQMKGSMFVIEAENAAEVEAFSAADPYRTAGLFESVTVQPWRVTVGGFA</sequence>
<dbReference type="PANTHER" id="PTHR33606">
    <property type="entry name" value="PROTEIN YCII"/>
    <property type="match status" value="1"/>
</dbReference>